<evidence type="ECO:0000313" key="9">
    <source>
        <dbReference type="EMBL" id="RRO87727.1"/>
    </source>
</evidence>
<dbReference type="AlphaFoldDB" id="A0A3R8VV99"/>
<sequence>MAARTQARGGQSGSGAPGGTPAGPPAPVNLIVGGEPFLAERRRQEIVAAARTAAGQDDLPVDRRTVSELSGPELAELLSPSLFAEDRIIVVSGLEDAGKETVALIEQAVADPPDGVVLILEHTGKGRTKSLVTSLPKKGAQVHQAAELKGRERQGFVDGEFRRHGVRVTADVTLAVLNAVGTDLRELASAVSQLVADTDGSVTQAAVARYYSGKAEVSGFDVAELAVRGQVNAAVGAARRALQLGVPNVLLASALSGMVGDIAKVQGAGRINAQRQAAEYGMPPWKLDKTVGIARGWTPAAVARAVQVVAELDAGVKGHSADAEYAVEHAVREIAQLAGPR</sequence>
<evidence type="ECO:0000256" key="4">
    <source>
        <dbReference type="ARBA" id="ARBA00022705"/>
    </source>
</evidence>
<name>A0A3R8VV99_9CORY</name>
<dbReference type="GO" id="GO:0006261">
    <property type="term" value="P:DNA-templated DNA replication"/>
    <property type="evidence" value="ECO:0007669"/>
    <property type="project" value="TreeGrafter"/>
</dbReference>
<evidence type="ECO:0000256" key="2">
    <source>
        <dbReference type="ARBA" id="ARBA00022679"/>
    </source>
</evidence>
<accession>A0A3R8VV99</accession>
<evidence type="ECO:0000256" key="6">
    <source>
        <dbReference type="ARBA" id="ARBA00034754"/>
    </source>
</evidence>
<proteinExistence type="inferred from homology"/>
<dbReference type="OrthoDB" id="8478864at2"/>
<dbReference type="GO" id="GO:0009360">
    <property type="term" value="C:DNA polymerase III complex"/>
    <property type="evidence" value="ECO:0007669"/>
    <property type="project" value="TreeGrafter"/>
</dbReference>
<dbReference type="EMBL" id="PQNK01000002">
    <property type="protein sequence ID" value="RRO87727.1"/>
    <property type="molecule type" value="Genomic_DNA"/>
</dbReference>
<evidence type="ECO:0000313" key="12">
    <source>
        <dbReference type="Proteomes" id="UP000278422"/>
    </source>
</evidence>
<gene>
    <name evidence="10" type="ORF">CXF42_10095</name>
    <name evidence="9" type="ORF">CXF48_01465</name>
</gene>
<dbReference type="EMBL" id="PQNQ01000042">
    <property type="protein sequence ID" value="RRQ02074.1"/>
    <property type="molecule type" value="Genomic_DNA"/>
</dbReference>
<dbReference type="InterPro" id="IPR027417">
    <property type="entry name" value="P-loop_NTPase"/>
</dbReference>
<dbReference type="SUPFAM" id="SSF52540">
    <property type="entry name" value="P-loop containing nucleoside triphosphate hydrolases"/>
    <property type="match status" value="1"/>
</dbReference>
<evidence type="ECO:0000256" key="8">
    <source>
        <dbReference type="SAM" id="MobiDB-lite"/>
    </source>
</evidence>
<dbReference type="PANTHER" id="PTHR34388:SF1">
    <property type="entry name" value="DNA POLYMERASE III SUBUNIT DELTA"/>
    <property type="match status" value="1"/>
</dbReference>
<comment type="similarity">
    <text evidence="6">Belongs to the DNA polymerase HolA subunit family.</text>
</comment>
<keyword evidence="5" id="KW-0239">DNA-directed DNA polymerase</keyword>
<keyword evidence="4" id="KW-0235">DNA replication</keyword>
<dbReference type="GO" id="GO:0003887">
    <property type="term" value="F:DNA-directed DNA polymerase activity"/>
    <property type="evidence" value="ECO:0007669"/>
    <property type="project" value="UniProtKB-KW"/>
</dbReference>
<evidence type="ECO:0000256" key="3">
    <source>
        <dbReference type="ARBA" id="ARBA00022695"/>
    </source>
</evidence>
<dbReference type="Proteomes" id="UP000278422">
    <property type="component" value="Unassembled WGS sequence"/>
</dbReference>
<dbReference type="SUPFAM" id="SSF48019">
    <property type="entry name" value="post-AAA+ oligomerization domain-like"/>
    <property type="match status" value="1"/>
</dbReference>
<dbReference type="InterPro" id="IPR005790">
    <property type="entry name" value="DNA_polIII_delta"/>
</dbReference>
<keyword evidence="12" id="KW-1185">Reference proteome</keyword>
<dbReference type="EC" id="2.7.7.7" evidence="1"/>
<reference evidence="11 12" key="1">
    <citation type="submission" date="2018-01" db="EMBL/GenBank/DDBJ databases">
        <title>Twenty Corynebacterium bovis Genomes.</title>
        <authorList>
            <person name="Gulvik C.A."/>
        </authorList>
    </citation>
    <scope>NUCLEOTIDE SEQUENCE [LARGE SCALE GENOMIC DNA]</scope>
    <source>
        <strain evidence="10 12">16-2004</strain>
        <strain evidence="9 11">F6900</strain>
    </source>
</reference>
<evidence type="ECO:0000313" key="11">
    <source>
        <dbReference type="Proteomes" id="UP000276526"/>
    </source>
</evidence>
<dbReference type="Proteomes" id="UP000276526">
    <property type="component" value="Unassembled WGS sequence"/>
</dbReference>
<evidence type="ECO:0000256" key="5">
    <source>
        <dbReference type="ARBA" id="ARBA00022932"/>
    </source>
</evidence>
<dbReference type="InterPro" id="IPR008921">
    <property type="entry name" value="DNA_pol3_clamp-load_cplx_C"/>
</dbReference>
<evidence type="ECO:0000256" key="1">
    <source>
        <dbReference type="ARBA" id="ARBA00012417"/>
    </source>
</evidence>
<dbReference type="PANTHER" id="PTHR34388">
    <property type="entry name" value="DNA POLYMERASE III SUBUNIT DELTA"/>
    <property type="match status" value="1"/>
</dbReference>
<protein>
    <recommendedName>
        <fullName evidence="1">DNA-directed DNA polymerase</fullName>
        <ecNumber evidence="1">2.7.7.7</ecNumber>
    </recommendedName>
</protein>
<keyword evidence="3" id="KW-0548">Nucleotidyltransferase</keyword>
<comment type="caution">
    <text evidence="9">The sequence shown here is derived from an EMBL/GenBank/DDBJ whole genome shotgun (WGS) entry which is preliminary data.</text>
</comment>
<evidence type="ECO:0000313" key="10">
    <source>
        <dbReference type="EMBL" id="RRQ02074.1"/>
    </source>
</evidence>
<evidence type="ECO:0000256" key="7">
    <source>
        <dbReference type="ARBA" id="ARBA00049244"/>
    </source>
</evidence>
<dbReference type="NCBIfam" id="TIGR01128">
    <property type="entry name" value="holA"/>
    <property type="match status" value="1"/>
</dbReference>
<dbReference type="GO" id="GO:0003677">
    <property type="term" value="F:DNA binding"/>
    <property type="evidence" value="ECO:0007669"/>
    <property type="project" value="InterPro"/>
</dbReference>
<keyword evidence="2" id="KW-0808">Transferase</keyword>
<organism evidence="9 11">
    <name type="scientific">Corynebacterium bovis</name>
    <dbReference type="NCBI Taxonomy" id="36808"/>
    <lineage>
        <taxon>Bacteria</taxon>
        <taxon>Bacillati</taxon>
        <taxon>Actinomycetota</taxon>
        <taxon>Actinomycetes</taxon>
        <taxon>Mycobacteriales</taxon>
        <taxon>Corynebacteriaceae</taxon>
        <taxon>Corynebacterium</taxon>
    </lineage>
</organism>
<dbReference type="Gene3D" id="1.20.272.10">
    <property type="match status" value="1"/>
</dbReference>
<dbReference type="NCBIfam" id="NF004165">
    <property type="entry name" value="PRK05629.1"/>
    <property type="match status" value="1"/>
</dbReference>
<dbReference type="Gene3D" id="3.40.50.300">
    <property type="entry name" value="P-loop containing nucleotide triphosphate hydrolases"/>
    <property type="match status" value="1"/>
</dbReference>
<feature type="compositionally biased region" description="Gly residues" evidence="8">
    <location>
        <begin position="10"/>
        <end position="21"/>
    </location>
</feature>
<comment type="catalytic activity">
    <reaction evidence="7">
        <text>DNA(n) + a 2'-deoxyribonucleoside 5'-triphosphate = DNA(n+1) + diphosphate</text>
        <dbReference type="Rhea" id="RHEA:22508"/>
        <dbReference type="Rhea" id="RHEA-COMP:17339"/>
        <dbReference type="Rhea" id="RHEA-COMP:17340"/>
        <dbReference type="ChEBI" id="CHEBI:33019"/>
        <dbReference type="ChEBI" id="CHEBI:61560"/>
        <dbReference type="ChEBI" id="CHEBI:173112"/>
        <dbReference type="EC" id="2.7.7.7"/>
    </reaction>
</comment>
<feature type="region of interest" description="Disordered" evidence="8">
    <location>
        <begin position="1"/>
        <end position="34"/>
    </location>
</feature>